<dbReference type="RefSeq" id="WP_345679280.1">
    <property type="nucleotide sequence ID" value="NZ_BAABHS010000029.1"/>
</dbReference>
<dbReference type="PROSITE" id="PS00041">
    <property type="entry name" value="HTH_ARAC_FAMILY_1"/>
    <property type="match status" value="1"/>
</dbReference>
<keyword evidence="1" id="KW-0805">Transcription regulation</keyword>
<evidence type="ECO:0000256" key="3">
    <source>
        <dbReference type="ARBA" id="ARBA00023163"/>
    </source>
</evidence>
<dbReference type="PANTHER" id="PTHR46796:SF12">
    <property type="entry name" value="HTH-TYPE DNA-BINDING TRANSCRIPTIONAL ACTIVATOR EUTR"/>
    <property type="match status" value="1"/>
</dbReference>
<dbReference type="Proteomes" id="UP001500466">
    <property type="component" value="Unassembled WGS sequence"/>
</dbReference>
<dbReference type="PROSITE" id="PS01124">
    <property type="entry name" value="HTH_ARAC_FAMILY_2"/>
    <property type="match status" value="1"/>
</dbReference>
<keyword evidence="2" id="KW-0238">DNA-binding</keyword>
<dbReference type="Pfam" id="PF12833">
    <property type="entry name" value="HTH_18"/>
    <property type="match status" value="1"/>
</dbReference>
<dbReference type="SUPFAM" id="SSF46689">
    <property type="entry name" value="Homeodomain-like"/>
    <property type="match status" value="2"/>
</dbReference>
<comment type="caution">
    <text evidence="5">The sequence shown here is derived from an EMBL/GenBank/DDBJ whole genome shotgun (WGS) entry which is preliminary data.</text>
</comment>
<dbReference type="InterPro" id="IPR050204">
    <property type="entry name" value="AraC_XylS_family_regulators"/>
</dbReference>
<keyword evidence="6" id="KW-1185">Reference proteome</keyword>
<evidence type="ECO:0000256" key="1">
    <source>
        <dbReference type="ARBA" id="ARBA00023015"/>
    </source>
</evidence>
<name>A0ABP9I1W5_9ACTN</name>
<organism evidence="5 6">
    <name type="scientific">Yinghuangia aomiensis</name>
    <dbReference type="NCBI Taxonomy" id="676205"/>
    <lineage>
        <taxon>Bacteria</taxon>
        <taxon>Bacillati</taxon>
        <taxon>Actinomycetota</taxon>
        <taxon>Actinomycetes</taxon>
        <taxon>Kitasatosporales</taxon>
        <taxon>Streptomycetaceae</taxon>
        <taxon>Yinghuangia</taxon>
    </lineage>
</organism>
<keyword evidence="3" id="KW-0804">Transcription</keyword>
<dbReference type="SMART" id="SM00342">
    <property type="entry name" value="HTH_ARAC"/>
    <property type="match status" value="1"/>
</dbReference>
<gene>
    <name evidence="5" type="ORF">GCM10023205_64320</name>
</gene>
<dbReference type="Gene3D" id="1.10.10.60">
    <property type="entry name" value="Homeodomain-like"/>
    <property type="match status" value="1"/>
</dbReference>
<evidence type="ECO:0000313" key="6">
    <source>
        <dbReference type="Proteomes" id="UP001500466"/>
    </source>
</evidence>
<dbReference type="EMBL" id="BAABHS010000029">
    <property type="protein sequence ID" value="GAA4985150.1"/>
    <property type="molecule type" value="Genomic_DNA"/>
</dbReference>
<protein>
    <recommendedName>
        <fullName evidence="4">HTH araC/xylS-type domain-containing protein</fullName>
    </recommendedName>
</protein>
<evidence type="ECO:0000313" key="5">
    <source>
        <dbReference type="EMBL" id="GAA4985150.1"/>
    </source>
</evidence>
<evidence type="ECO:0000256" key="2">
    <source>
        <dbReference type="ARBA" id="ARBA00023125"/>
    </source>
</evidence>
<proteinExistence type="predicted"/>
<evidence type="ECO:0000259" key="4">
    <source>
        <dbReference type="PROSITE" id="PS01124"/>
    </source>
</evidence>
<dbReference type="InterPro" id="IPR018060">
    <property type="entry name" value="HTH_AraC"/>
</dbReference>
<dbReference type="InterPro" id="IPR018062">
    <property type="entry name" value="HTH_AraC-typ_CS"/>
</dbReference>
<reference evidence="6" key="1">
    <citation type="journal article" date="2019" name="Int. J. Syst. Evol. Microbiol.">
        <title>The Global Catalogue of Microorganisms (GCM) 10K type strain sequencing project: providing services to taxonomists for standard genome sequencing and annotation.</title>
        <authorList>
            <consortium name="The Broad Institute Genomics Platform"/>
            <consortium name="The Broad Institute Genome Sequencing Center for Infectious Disease"/>
            <person name="Wu L."/>
            <person name="Ma J."/>
        </authorList>
    </citation>
    <scope>NUCLEOTIDE SEQUENCE [LARGE SCALE GENOMIC DNA]</scope>
    <source>
        <strain evidence="6">JCM 17986</strain>
    </source>
</reference>
<dbReference type="PANTHER" id="PTHR46796">
    <property type="entry name" value="HTH-TYPE TRANSCRIPTIONAL ACTIVATOR RHAS-RELATED"/>
    <property type="match status" value="1"/>
</dbReference>
<dbReference type="InterPro" id="IPR009057">
    <property type="entry name" value="Homeodomain-like_sf"/>
</dbReference>
<sequence length="313" mass="33482">MQTLSFSSSDLAETQEFLSSAYTPMSIGGRPEHSRARIVRHAADRLMVDRLSFDYTMAYDAGCLNQVCLVTVHEGSFVDSTDGAHEVFGVGETFMIAPFDRPYQGEVRAARYTITMFDPALLGEVAATGGGTRGDVRLTGQRAIAPQANRALGAAVAYLRDHVLTDDAVGSSPLAVATAARHFAAVALASMPNSMGAETAADSLDADNRTVRTAIAFIEAHAHLDIALSDIAASVPVTPRAVQYAFARHADTTPLAYLRQVRLARAHDDLRGADPAATTVTDVALRWGFAHQGRFAAAYRRRYGVPPSTTLRG</sequence>
<accession>A0ABP9I1W5</accession>
<feature type="domain" description="HTH araC/xylS-type" evidence="4">
    <location>
        <begin position="212"/>
        <end position="313"/>
    </location>
</feature>